<dbReference type="InterPro" id="IPR050983">
    <property type="entry name" value="GST_Omega/HSP26"/>
</dbReference>
<dbReference type="PANTHER" id="PTHR43968">
    <property type="match status" value="1"/>
</dbReference>
<evidence type="ECO:0000313" key="4">
    <source>
        <dbReference type="EMBL" id="KAG5657253.1"/>
    </source>
</evidence>
<dbReference type="SUPFAM" id="SSF52833">
    <property type="entry name" value="Thioredoxin-like"/>
    <property type="match status" value="1"/>
</dbReference>
<evidence type="ECO:0000259" key="3">
    <source>
        <dbReference type="PROSITE" id="PS50404"/>
    </source>
</evidence>
<evidence type="ECO:0000256" key="2">
    <source>
        <dbReference type="SAM" id="MobiDB-lite"/>
    </source>
</evidence>
<name>A0A9P7KNY1_9HYPO</name>
<dbReference type="PROSITE" id="PS50404">
    <property type="entry name" value="GST_NTER"/>
    <property type="match status" value="1"/>
</dbReference>
<dbReference type="EMBL" id="JAGPUO010000018">
    <property type="protein sequence ID" value="KAG5657253.1"/>
    <property type="molecule type" value="Genomic_DNA"/>
</dbReference>
<evidence type="ECO:0000256" key="1">
    <source>
        <dbReference type="ARBA" id="ARBA00007409"/>
    </source>
</evidence>
<feature type="domain" description="GST N-terminal" evidence="3">
    <location>
        <begin position="292"/>
        <end position="371"/>
    </location>
</feature>
<organism evidence="4 5">
    <name type="scientific">Fusarium avenaceum</name>
    <dbReference type="NCBI Taxonomy" id="40199"/>
    <lineage>
        <taxon>Eukaryota</taxon>
        <taxon>Fungi</taxon>
        <taxon>Dikarya</taxon>
        <taxon>Ascomycota</taxon>
        <taxon>Pezizomycotina</taxon>
        <taxon>Sordariomycetes</taxon>
        <taxon>Hypocreomycetidae</taxon>
        <taxon>Hypocreales</taxon>
        <taxon>Nectriaceae</taxon>
        <taxon>Fusarium</taxon>
        <taxon>Fusarium tricinctum species complex</taxon>
    </lineage>
</organism>
<dbReference type="InterPro" id="IPR040079">
    <property type="entry name" value="Glutathione_S-Trfase"/>
</dbReference>
<dbReference type="Proteomes" id="UP000782241">
    <property type="component" value="Unassembled WGS sequence"/>
</dbReference>
<feature type="compositionally biased region" description="Gly residues" evidence="2">
    <location>
        <begin position="224"/>
        <end position="234"/>
    </location>
</feature>
<feature type="region of interest" description="Disordered" evidence="2">
    <location>
        <begin position="153"/>
        <end position="180"/>
    </location>
</feature>
<feature type="compositionally biased region" description="Basic residues" evidence="2">
    <location>
        <begin position="74"/>
        <end position="84"/>
    </location>
</feature>
<dbReference type="InterPro" id="IPR036249">
    <property type="entry name" value="Thioredoxin-like_sf"/>
</dbReference>
<dbReference type="GO" id="GO:0005737">
    <property type="term" value="C:cytoplasm"/>
    <property type="evidence" value="ECO:0007669"/>
    <property type="project" value="TreeGrafter"/>
</dbReference>
<dbReference type="Gene3D" id="1.20.1050.10">
    <property type="match status" value="1"/>
</dbReference>
<feature type="region of interest" description="Disordered" evidence="2">
    <location>
        <begin position="222"/>
        <end position="243"/>
    </location>
</feature>
<dbReference type="AlphaFoldDB" id="A0A9P7KNY1"/>
<dbReference type="SFLD" id="SFLDG00358">
    <property type="entry name" value="Main_(cytGST)"/>
    <property type="match status" value="1"/>
</dbReference>
<protein>
    <recommendedName>
        <fullName evidence="3">GST N-terminal domain-containing protein</fullName>
    </recommendedName>
</protein>
<accession>A0A9P7KNY1</accession>
<dbReference type="Pfam" id="PF13417">
    <property type="entry name" value="GST_N_3"/>
    <property type="match status" value="1"/>
</dbReference>
<gene>
    <name evidence="4" type="ORF">KAF25_001842</name>
</gene>
<evidence type="ECO:0000313" key="5">
    <source>
        <dbReference type="Proteomes" id="UP000782241"/>
    </source>
</evidence>
<reference evidence="4" key="1">
    <citation type="submission" date="2021-04" db="EMBL/GenBank/DDBJ databases">
        <title>Draft genome of Fusarium avenaceum strain F156N33, isolated from an atmospheric sample in Virginia.</title>
        <authorList>
            <person name="Yang S."/>
            <person name="Vinatzer B.A."/>
            <person name="Coleman J."/>
        </authorList>
    </citation>
    <scope>NUCLEOTIDE SEQUENCE</scope>
    <source>
        <strain evidence="4">F156N33</strain>
    </source>
</reference>
<dbReference type="InterPro" id="IPR004045">
    <property type="entry name" value="Glutathione_S-Trfase_N"/>
</dbReference>
<keyword evidence="5" id="KW-1185">Reference proteome</keyword>
<proteinExistence type="inferred from homology"/>
<dbReference type="PANTHER" id="PTHR43968:SF6">
    <property type="entry name" value="GLUTATHIONE S-TRANSFERASE OMEGA"/>
    <property type="match status" value="1"/>
</dbReference>
<sequence length="445" mass="49880">MAFSVSTPGVPLQYNVEPGISPNPDVCLAPNVEQLYRLHTTQSGVAVVTSITSGQFGILAPTAVPPIEEAFHASQKRQGQKQKVQRSNGQLSSKIIVDPPDLELWRDKLFNVDDMIVLTHEQFETYFPHIDNVSSHRSTQRYKRKPFISHYWDCRMKGRPPGTPKSDDPNKKKRKRSTRQRDLCDVKIKITEYFPGAQIELDNNTSVCGDLVGQRLRTIQRVNGNGGNGKGDGVAGPHKHTLERSNEIKKNSVQRLVAKQGIMKYGRENANKSALKATGPALITARKHAKGNDFKLYAACFCPFSQRIWIALEAKGMAYQYCETDPFHRPAQLLQANHRDSCVPTVKHGDWACSESAVVLEYIEDLGQGATLLPTDPRSKADCRFWIDHINRHVVPNFFSFLQNRDPAFGCEAACRLQKSIETLVEAADVHVRLKSTSQCLLSIY</sequence>
<feature type="region of interest" description="Disordered" evidence="2">
    <location>
        <begin position="72"/>
        <end position="92"/>
    </location>
</feature>
<comment type="caution">
    <text evidence="4">The sequence shown here is derived from an EMBL/GenBank/DDBJ whole genome shotgun (WGS) entry which is preliminary data.</text>
</comment>
<comment type="similarity">
    <text evidence="1">Belongs to the GST superfamily.</text>
</comment>
<dbReference type="SFLD" id="SFLDS00019">
    <property type="entry name" value="Glutathione_Transferase_(cytos"/>
    <property type="match status" value="1"/>
</dbReference>
<dbReference type="Gene3D" id="3.40.30.10">
    <property type="entry name" value="Glutaredoxin"/>
    <property type="match status" value="1"/>
</dbReference>